<reference evidence="1 2" key="1">
    <citation type="journal article" date="2024" name="bioRxiv">
        <title>A reference genome for Trichogramma kaykai: A tiny desert-dwelling parasitoid wasp with competing sex-ratio distorters.</title>
        <authorList>
            <person name="Culotta J."/>
            <person name="Lindsey A.R."/>
        </authorList>
    </citation>
    <scope>NUCLEOTIDE SEQUENCE [LARGE SCALE GENOMIC DNA]</scope>
    <source>
        <strain evidence="1 2">KSX58</strain>
    </source>
</reference>
<gene>
    <name evidence="1" type="ORF">TKK_013871</name>
</gene>
<dbReference type="Proteomes" id="UP001627154">
    <property type="component" value="Unassembled WGS sequence"/>
</dbReference>
<name>A0ABD2WF46_9HYME</name>
<evidence type="ECO:0000313" key="2">
    <source>
        <dbReference type="Proteomes" id="UP001627154"/>
    </source>
</evidence>
<keyword evidence="2" id="KW-1185">Reference proteome</keyword>
<organism evidence="1 2">
    <name type="scientific">Trichogramma kaykai</name>
    <dbReference type="NCBI Taxonomy" id="54128"/>
    <lineage>
        <taxon>Eukaryota</taxon>
        <taxon>Metazoa</taxon>
        <taxon>Ecdysozoa</taxon>
        <taxon>Arthropoda</taxon>
        <taxon>Hexapoda</taxon>
        <taxon>Insecta</taxon>
        <taxon>Pterygota</taxon>
        <taxon>Neoptera</taxon>
        <taxon>Endopterygota</taxon>
        <taxon>Hymenoptera</taxon>
        <taxon>Apocrita</taxon>
        <taxon>Proctotrupomorpha</taxon>
        <taxon>Chalcidoidea</taxon>
        <taxon>Trichogrammatidae</taxon>
        <taxon>Trichogramma</taxon>
    </lineage>
</organism>
<proteinExistence type="predicted"/>
<comment type="caution">
    <text evidence="1">The sequence shown here is derived from an EMBL/GenBank/DDBJ whole genome shotgun (WGS) entry which is preliminary data.</text>
</comment>
<dbReference type="EMBL" id="JBJJXI010000109">
    <property type="protein sequence ID" value="KAL3391562.1"/>
    <property type="molecule type" value="Genomic_DNA"/>
</dbReference>
<evidence type="ECO:0000313" key="1">
    <source>
        <dbReference type="EMBL" id="KAL3391562.1"/>
    </source>
</evidence>
<accession>A0ABD2WF46</accession>
<dbReference type="AlphaFoldDB" id="A0ABD2WF46"/>
<sequence>MPRTVSSTGLIAARTRPVRRPKPKKIELLGYSVPAPFTLRPFAGLYNPYHYGCSVLCNHPADGEAKAVVRRAKDTLVSRSYYDCQ</sequence>
<protein>
    <submittedName>
        <fullName evidence="1">Uncharacterized protein</fullName>
    </submittedName>
</protein>